<name>A0A9P7XM93_9FUNG</name>
<dbReference type="GO" id="GO:0061630">
    <property type="term" value="F:ubiquitin protein ligase activity"/>
    <property type="evidence" value="ECO:0007669"/>
    <property type="project" value="TreeGrafter"/>
</dbReference>
<organism evidence="3 4">
    <name type="scientific">Linnemannia hyalina</name>
    <dbReference type="NCBI Taxonomy" id="64524"/>
    <lineage>
        <taxon>Eukaryota</taxon>
        <taxon>Fungi</taxon>
        <taxon>Fungi incertae sedis</taxon>
        <taxon>Mucoromycota</taxon>
        <taxon>Mortierellomycotina</taxon>
        <taxon>Mortierellomycetes</taxon>
        <taxon>Mortierellales</taxon>
        <taxon>Mortierellaceae</taxon>
        <taxon>Linnemannia</taxon>
    </lineage>
</organism>
<dbReference type="OrthoDB" id="8062037at2759"/>
<comment type="caution">
    <text evidence="3">The sequence shown here is derived from an EMBL/GenBank/DDBJ whole genome shotgun (WGS) entry which is preliminary data.</text>
</comment>
<evidence type="ECO:0000313" key="4">
    <source>
        <dbReference type="Proteomes" id="UP000707451"/>
    </source>
</evidence>
<feature type="domain" description="RING-type" evidence="2">
    <location>
        <begin position="160"/>
        <end position="187"/>
    </location>
</feature>
<keyword evidence="4" id="KW-1185">Reference proteome</keyword>
<dbReference type="GO" id="GO:0006511">
    <property type="term" value="P:ubiquitin-dependent protein catabolic process"/>
    <property type="evidence" value="ECO:0007669"/>
    <property type="project" value="TreeGrafter"/>
</dbReference>
<protein>
    <recommendedName>
        <fullName evidence="2">RING-type domain-containing protein</fullName>
    </recommendedName>
</protein>
<dbReference type="PANTHER" id="PTHR22765:SF434">
    <property type="entry name" value="GB|AAD18119.1-RELATED"/>
    <property type="match status" value="1"/>
</dbReference>
<reference evidence="3" key="1">
    <citation type="submission" date="2021-06" db="EMBL/GenBank/DDBJ databases">
        <title>Genome Sequence of Mortierella hyaline Strain SCG-10, a Cold-Adapted, Nitrate-Reducing Fungus Isolated from Soil in Minnesota, USA.</title>
        <authorList>
            <person name="Aldossari N."/>
        </authorList>
    </citation>
    <scope>NUCLEOTIDE SEQUENCE</scope>
    <source>
        <strain evidence="3">SCG-10</strain>
    </source>
</reference>
<evidence type="ECO:0000256" key="1">
    <source>
        <dbReference type="SAM" id="MobiDB-lite"/>
    </source>
</evidence>
<feature type="region of interest" description="Disordered" evidence="1">
    <location>
        <begin position="56"/>
        <end position="83"/>
    </location>
</feature>
<dbReference type="AlphaFoldDB" id="A0A9P7XM93"/>
<sequence length="190" mass="20520">MAAAEQLDLQRIEFIKECILDQNAIHRSLPVRIWPSQQQYIMNSENHVVAIMQQAPKKVASNHKGGEASVRSEGSEPGHSRTVTRTLSKAIGFVERLCHRGSDSGSGSPSSGTAEVQDSNGGIQMMTIAAVSGPVPTQCSSNSNGRRGSYTESMAEDVCCSICLCEYVADDRVRVLPCAHEYHAECIGKP</sequence>
<accession>A0A9P7XM93</accession>
<dbReference type="InterPro" id="IPR013083">
    <property type="entry name" value="Znf_RING/FYVE/PHD"/>
</dbReference>
<gene>
    <name evidence="3" type="ORF">KI688_004708</name>
</gene>
<dbReference type="Gene3D" id="3.30.40.10">
    <property type="entry name" value="Zinc/RING finger domain, C3HC4 (zinc finger)"/>
    <property type="match status" value="1"/>
</dbReference>
<dbReference type="InterPro" id="IPR001841">
    <property type="entry name" value="Znf_RING"/>
</dbReference>
<dbReference type="Proteomes" id="UP000707451">
    <property type="component" value="Unassembled WGS sequence"/>
</dbReference>
<dbReference type="EMBL" id="JAHRHY010000017">
    <property type="protein sequence ID" value="KAG9063108.1"/>
    <property type="molecule type" value="Genomic_DNA"/>
</dbReference>
<evidence type="ECO:0000313" key="3">
    <source>
        <dbReference type="EMBL" id="KAG9063108.1"/>
    </source>
</evidence>
<evidence type="ECO:0000259" key="2">
    <source>
        <dbReference type="Pfam" id="PF17123"/>
    </source>
</evidence>
<dbReference type="SUPFAM" id="SSF57850">
    <property type="entry name" value="RING/U-box"/>
    <property type="match status" value="1"/>
</dbReference>
<dbReference type="PANTHER" id="PTHR22765">
    <property type="entry name" value="RING FINGER AND PROTEASE ASSOCIATED DOMAIN-CONTAINING"/>
    <property type="match status" value="1"/>
</dbReference>
<dbReference type="Pfam" id="PF17123">
    <property type="entry name" value="zf-RING_11"/>
    <property type="match status" value="1"/>
</dbReference>
<dbReference type="InterPro" id="IPR051826">
    <property type="entry name" value="E3_ubiquitin-ligase_domain"/>
</dbReference>
<proteinExistence type="predicted"/>